<keyword evidence="4 6" id="KW-1133">Transmembrane helix</keyword>
<evidence type="ECO:0000256" key="1">
    <source>
        <dbReference type="ARBA" id="ARBA00004141"/>
    </source>
</evidence>
<dbReference type="InterPro" id="IPR007267">
    <property type="entry name" value="GtrA_DPMS_TM"/>
</dbReference>
<feature type="transmembrane region" description="Helical" evidence="6">
    <location>
        <begin position="122"/>
        <end position="143"/>
    </location>
</feature>
<evidence type="ECO:0000256" key="3">
    <source>
        <dbReference type="ARBA" id="ARBA00022692"/>
    </source>
</evidence>
<evidence type="ECO:0000256" key="6">
    <source>
        <dbReference type="SAM" id="Phobius"/>
    </source>
</evidence>
<feature type="transmembrane region" description="Helical" evidence="6">
    <location>
        <begin position="78"/>
        <end position="102"/>
    </location>
</feature>
<dbReference type="PANTHER" id="PTHR38459">
    <property type="entry name" value="PROPHAGE BACTOPRENOL-LINKED GLUCOSE TRANSLOCASE HOMOLOG"/>
    <property type="match status" value="1"/>
</dbReference>
<keyword evidence="3 6" id="KW-0812">Transmembrane</keyword>
<keyword evidence="5 6" id="KW-0472">Membrane</keyword>
<comment type="caution">
    <text evidence="8">The sequence shown here is derived from an EMBL/GenBank/DDBJ whole genome shotgun (WGS) entry which is preliminary data.</text>
</comment>
<evidence type="ECO:0000256" key="4">
    <source>
        <dbReference type="ARBA" id="ARBA00022989"/>
    </source>
</evidence>
<feature type="domain" description="GtrA/DPMS transmembrane" evidence="7">
    <location>
        <begin position="79"/>
        <end position="222"/>
    </location>
</feature>
<proteinExistence type="inferred from homology"/>
<dbReference type="InterPro" id="IPR051401">
    <property type="entry name" value="GtrA_CellWall_Glycosyl"/>
</dbReference>
<feature type="transmembrane region" description="Helical" evidence="6">
    <location>
        <begin position="12"/>
        <end position="38"/>
    </location>
</feature>
<evidence type="ECO:0000313" key="8">
    <source>
        <dbReference type="EMBL" id="PIQ74967.1"/>
    </source>
</evidence>
<feature type="transmembrane region" description="Helical" evidence="6">
    <location>
        <begin position="44"/>
        <end position="66"/>
    </location>
</feature>
<dbReference type="EMBL" id="PCVO01000056">
    <property type="protein sequence ID" value="PIQ74967.1"/>
    <property type="molecule type" value="Genomic_DNA"/>
</dbReference>
<feature type="transmembrane region" description="Helical" evidence="6">
    <location>
        <begin position="164"/>
        <end position="186"/>
    </location>
</feature>
<reference evidence="8 9" key="1">
    <citation type="submission" date="2017-09" db="EMBL/GenBank/DDBJ databases">
        <title>Depth-based differentiation of microbial function through sediment-hosted aquifers and enrichment of novel symbionts in the deep terrestrial subsurface.</title>
        <authorList>
            <person name="Probst A.J."/>
            <person name="Ladd B."/>
            <person name="Jarett J.K."/>
            <person name="Geller-Mcgrath D.E."/>
            <person name="Sieber C.M."/>
            <person name="Emerson J.B."/>
            <person name="Anantharaman K."/>
            <person name="Thomas B.C."/>
            <person name="Malmstrom R."/>
            <person name="Stieglmeier M."/>
            <person name="Klingl A."/>
            <person name="Woyke T."/>
            <person name="Ryan C.M."/>
            <person name="Banfield J.F."/>
        </authorList>
    </citation>
    <scope>NUCLEOTIDE SEQUENCE [LARGE SCALE GENOMIC DNA]</scope>
    <source>
        <strain evidence="8">CG11_big_fil_rev_8_21_14_0_20_40_15</strain>
    </source>
</reference>
<evidence type="ECO:0000313" key="9">
    <source>
        <dbReference type="Proteomes" id="UP000229317"/>
    </source>
</evidence>
<feature type="transmembrane region" description="Helical" evidence="6">
    <location>
        <begin position="198"/>
        <end position="217"/>
    </location>
</feature>
<dbReference type="Proteomes" id="UP000229317">
    <property type="component" value="Unassembled WGS sequence"/>
</dbReference>
<dbReference type="PANTHER" id="PTHR38459:SF1">
    <property type="entry name" value="PROPHAGE BACTOPRENOL-LINKED GLUCOSE TRANSLOCASE HOMOLOG"/>
    <property type="match status" value="1"/>
</dbReference>
<dbReference type="AlphaFoldDB" id="A0A2H0KS90"/>
<name>A0A2H0KS90_9BACT</name>
<protein>
    <recommendedName>
        <fullName evidence="7">GtrA/DPMS transmembrane domain-containing protein</fullName>
    </recommendedName>
</protein>
<comment type="subcellular location">
    <subcellularLocation>
        <location evidence="1">Membrane</location>
        <topology evidence="1">Multi-pass membrane protein</topology>
    </subcellularLocation>
</comment>
<gene>
    <name evidence="8" type="ORF">COV84_03750</name>
</gene>
<sequence>MEQQINIKKDLIVSLIVGEIAAWLLLILAKGVLPLAIYEKFLSIIKILPIIFPIICAVSLFIAYLIGKKIAIIYYQIAKFVLIGGLNTLVDWGILTLLIFIFRSSFSINSTDVWITVFSLTIAFYSLYKAISFVLSATNSYFWNKFWTFKREVTEKIGKEFLQFLVVTFIGFLINVGIASGIFKLISPVGGLNPDQWAIGAAVVATAISMVWNFIGYKFIVFEQKKAEVQAQSDDSQSFGQTQPPGRKII</sequence>
<dbReference type="Pfam" id="PF04138">
    <property type="entry name" value="GtrA_DPMS_TM"/>
    <property type="match status" value="1"/>
</dbReference>
<evidence type="ECO:0000256" key="5">
    <source>
        <dbReference type="ARBA" id="ARBA00023136"/>
    </source>
</evidence>
<organism evidence="8 9">
    <name type="scientific">Candidatus Portnoybacteria bacterium CG11_big_fil_rev_8_21_14_0_20_40_15</name>
    <dbReference type="NCBI Taxonomy" id="1974817"/>
    <lineage>
        <taxon>Bacteria</taxon>
        <taxon>Candidatus Portnoyibacteriota</taxon>
    </lineage>
</organism>
<accession>A0A2H0KS90</accession>
<evidence type="ECO:0000259" key="7">
    <source>
        <dbReference type="Pfam" id="PF04138"/>
    </source>
</evidence>
<dbReference type="GO" id="GO:0000271">
    <property type="term" value="P:polysaccharide biosynthetic process"/>
    <property type="evidence" value="ECO:0007669"/>
    <property type="project" value="InterPro"/>
</dbReference>
<evidence type="ECO:0000256" key="2">
    <source>
        <dbReference type="ARBA" id="ARBA00009399"/>
    </source>
</evidence>
<comment type="similarity">
    <text evidence="2">Belongs to the GtrA family.</text>
</comment>
<dbReference type="GO" id="GO:0005886">
    <property type="term" value="C:plasma membrane"/>
    <property type="evidence" value="ECO:0007669"/>
    <property type="project" value="TreeGrafter"/>
</dbReference>